<evidence type="ECO:0000256" key="7">
    <source>
        <dbReference type="ARBA" id="ARBA00022723"/>
    </source>
</evidence>
<dbReference type="AlphaFoldDB" id="T1G538"/>
<dbReference type="PANTHER" id="PTHR46485">
    <property type="entry name" value="LIM DOMAIN KINASE 1"/>
    <property type="match status" value="1"/>
</dbReference>
<dbReference type="HOGENOM" id="CLU_000288_7_23_1"/>
<evidence type="ECO:0000256" key="1">
    <source>
        <dbReference type="ARBA" id="ARBA00004496"/>
    </source>
</evidence>
<keyword evidence="5" id="KW-0723">Serine/threonine-protein kinase</keyword>
<evidence type="ECO:0000256" key="5">
    <source>
        <dbReference type="ARBA" id="ARBA00022527"/>
    </source>
</evidence>
<evidence type="ECO:0000256" key="6">
    <source>
        <dbReference type="ARBA" id="ARBA00022679"/>
    </source>
</evidence>
<dbReference type="EC" id="2.7.11.1" evidence="3"/>
<dbReference type="Pfam" id="PF00412">
    <property type="entry name" value="LIM"/>
    <property type="match status" value="2"/>
</dbReference>
<evidence type="ECO:0000313" key="19">
    <source>
        <dbReference type="EMBL" id="ESO00197.1"/>
    </source>
</evidence>
<evidence type="ECO:0000256" key="14">
    <source>
        <dbReference type="PROSITE-ProRule" id="PRU00125"/>
    </source>
</evidence>
<evidence type="ECO:0000313" key="20">
    <source>
        <dbReference type="EnsemblMetazoa" id="HelroP83299"/>
    </source>
</evidence>
<feature type="compositionally biased region" description="Low complexity" evidence="16">
    <location>
        <begin position="127"/>
        <end position="168"/>
    </location>
</feature>
<dbReference type="EMBL" id="KB096983">
    <property type="protein sequence ID" value="ESO00197.1"/>
    <property type="molecule type" value="Genomic_DNA"/>
</dbReference>
<evidence type="ECO:0000259" key="18">
    <source>
        <dbReference type="PROSITE" id="PS50023"/>
    </source>
</evidence>
<dbReference type="InParanoid" id="T1G538"/>
<evidence type="ECO:0000256" key="8">
    <source>
        <dbReference type="ARBA" id="ARBA00022737"/>
    </source>
</evidence>
<dbReference type="InterPro" id="IPR001245">
    <property type="entry name" value="Ser-Thr/Tyr_kinase_cat_dom"/>
</dbReference>
<keyword evidence="8" id="KW-0677">Repeat</keyword>
<evidence type="ECO:0000256" key="13">
    <source>
        <dbReference type="ARBA" id="ARBA00023038"/>
    </source>
</evidence>
<dbReference type="KEGG" id="hro:HELRODRAFT_83299"/>
<organism evidence="20 21">
    <name type="scientific">Helobdella robusta</name>
    <name type="common">Californian leech</name>
    <dbReference type="NCBI Taxonomy" id="6412"/>
    <lineage>
        <taxon>Eukaryota</taxon>
        <taxon>Metazoa</taxon>
        <taxon>Spiralia</taxon>
        <taxon>Lophotrochozoa</taxon>
        <taxon>Annelida</taxon>
        <taxon>Clitellata</taxon>
        <taxon>Hirudinea</taxon>
        <taxon>Rhynchobdellida</taxon>
        <taxon>Glossiphoniidae</taxon>
        <taxon>Helobdella</taxon>
    </lineage>
</organism>
<feature type="domain" description="Protein kinase" evidence="17">
    <location>
        <begin position="294"/>
        <end position="550"/>
    </location>
</feature>
<sequence length="550" mass="61594">ICSSCGLSACNLPCIEALGKRWHQKCFNRCSICEAHLTTWYFEKNNVLYCKEHYRINFQDVCNNCLHLVSGPVMVVGEHMYHPECFNCISCGTLLEDGEAYVLIERSMLYCGPCSEKKEREPQIKAPSSSSLSTTISTPSSLLSSSSSTSSSPSSSSSFSSSAIHTSSKLTSPSMPHYNKTFLTGDKIIEVNGEPVQEHSIQKRGDSPLRNVETTQNNNSNFSPSPNAINVLPTCKCHVAEEPDTLAQQSCQHQNKPHNAAHQCYLLKAKQKARSNETPSDWTHVHRIFRPSDLVRGEVLGEGFFGQVIKVMHKVTHEVMVLKELFRFDKEAHESFLKEVSVLRSLEHPNLLKFIGVLYKGKKLNIVTEYISGGTLKSRIQDSSVDLPWPLRIRMAYHISAGMAYLHSKNIIHRDLNSQNCLLKEDGTVVVADFGLARVIPKLRPRTTPSTTSPYTVVGNPFWMAPEMMKGLSYDEKVDVFSFGIVCCEIIGRVYADPDLLPRTSQFGLNVEAFWKKFGAGCPKYFFNIAVLSSQIDSDQRLVILLNFSF</sequence>
<keyword evidence="4" id="KW-0963">Cytoplasm</keyword>
<dbReference type="PROSITE" id="PS50011">
    <property type="entry name" value="PROTEIN_KINASE_DOM"/>
    <property type="match status" value="1"/>
</dbReference>
<dbReference type="OrthoDB" id="20134at2759"/>
<dbReference type="Gene3D" id="3.30.200.20">
    <property type="entry name" value="Phosphorylase Kinase, domain 1"/>
    <property type="match status" value="1"/>
</dbReference>
<keyword evidence="13 14" id="KW-0440">LIM domain</keyword>
<dbReference type="SUPFAM" id="SSF56112">
    <property type="entry name" value="Protein kinase-like (PK-like)"/>
    <property type="match status" value="1"/>
</dbReference>
<proteinExistence type="inferred from homology"/>
<dbReference type="EMBL" id="AMQM01005521">
    <property type="status" value="NOT_ANNOTATED_CDS"/>
    <property type="molecule type" value="Genomic_DNA"/>
</dbReference>
<dbReference type="SUPFAM" id="SSF57716">
    <property type="entry name" value="Glucocorticoid receptor-like (DNA-binding domain)"/>
    <property type="match status" value="2"/>
</dbReference>
<keyword evidence="11 14" id="KW-0862">Zinc</keyword>
<evidence type="ECO:0000256" key="9">
    <source>
        <dbReference type="ARBA" id="ARBA00022741"/>
    </source>
</evidence>
<keyword evidence="7 14" id="KW-0479">Metal-binding</keyword>
<dbReference type="InterPro" id="IPR050940">
    <property type="entry name" value="Actin_reg-Ser/Thr_kinase"/>
</dbReference>
<gene>
    <name evidence="20" type="primary">20216186</name>
    <name evidence="19" type="ORF">HELRODRAFT_83299</name>
</gene>
<evidence type="ECO:0000256" key="10">
    <source>
        <dbReference type="ARBA" id="ARBA00022777"/>
    </source>
</evidence>
<dbReference type="PROSITE" id="PS50023">
    <property type="entry name" value="LIM_DOMAIN_2"/>
    <property type="match status" value="1"/>
</dbReference>
<dbReference type="GO" id="GO:0030036">
    <property type="term" value="P:actin cytoskeleton organization"/>
    <property type="evidence" value="ECO:0000318"/>
    <property type="project" value="GO_Central"/>
</dbReference>
<keyword evidence="9 15" id="KW-0547">Nucleotide-binding</keyword>
<reference evidence="21" key="1">
    <citation type="submission" date="2012-12" db="EMBL/GenBank/DDBJ databases">
        <authorList>
            <person name="Hellsten U."/>
            <person name="Grimwood J."/>
            <person name="Chapman J.A."/>
            <person name="Shapiro H."/>
            <person name="Aerts A."/>
            <person name="Otillar R.P."/>
            <person name="Terry A.Y."/>
            <person name="Boore J.L."/>
            <person name="Simakov O."/>
            <person name="Marletaz F."/>
            <person name="Cho S.-J."/>
            <person name="Edsinger-Gonzales E."/>
            <person name="Havlak P."/>
            <person name="Kuo D.-H."/>
            <person name="Larsson T."/>
            <person name="Lv J."/>
            <person name="Arendt D."/>
            <person name="Savage R."/>
            <person name="Osoegawa K."/>
            <person name="de Jong P."/>
            <person name="Lindberg D.R."/>
            <person name="Seaver E.C."/>
            <person name="Weisblat D.A."/>
            <person name="Putnam N.H."/>
            <person name="Grigoriev I.V."/>
            <person name="Rokhsar D.S."/>
        </authorList>
    </citation>
    <scope>NUCLEOTIDE SEQUENCE</scope>
</reference>
<dbReference type="InterPro" id="IPR011009">
    <property type="entry name" value="Kinase-like_dom_sf"/>
</dbReference>
<dbReference type="EnsemblMetazoa" id="HelroT83299">
    <property type="protein sequence ID" value="HelroP83299"/>
    <property type="gene ID" value="HelroG83299"/>
</dbReference>
<comment type="similarity">
    <text evidence="2">Belongs to the protein kinase superfamily. TKL Ser/Thr protein kinase family.</text>
</comment>
<evidence type="ECO:0000256" key="4">
    <source>
        <dbReference type="ARBA" id="ARBA00022490"/>
    </source>
</evidence>
<evidence type="ECO:0000256" key="16">
    <source>
        <dbReference type="SAM" id="MobiDB-lite"/>
    </source>
</evidence>
<reference evidence="19 21" key="2">
    <citation type="journal article" date="2013" name="Nature">
        <title>Insights into bilaterian evolution from three spiralian genomes.</title>
        <authorList>
            <person name="Simakov O."/>
            <person name="Marletaz F."/>
            <person name="Cho S.J."/>
            <person name="Edsinger-Gonzales E."/>
            <person name="Havlak P."/>
            <person name="Hellsten U."/>
            <person name="Kuo D.H."/>
            <person name="Larsson T."/>
            <person name="Lv J."/>
            <person name="Arendt D."/>
            <person name="Savage R."/>
            <person name="Osoegawa K."/>
            <person name="de Jong P."/>
            <person name="Grimwood J."/>
            <person name="Chapman J.A."/>
            <person name="Shapiro H."/>
            <person name="Aerts A."/>
            <person name="Otillar R.P."/>
            <person name="Terry A.Y."/>
            <person name="Boore J.L."/>
            <person name="Grigoriev I.V."/>
            <person name="Lindberg D.R."/>
            <person name="Seaver E.C."/>
            <person name="Weisblat D.A."/>
            <person name="Putnam N.H."/>
            <person name="Rokhsar D.S."/>
        </authorList>
    </citation>
    <scope>NUCLEOTIDE SEQUENCE</scope>
</reference>
<dbReference type="CTD" id="20216186"/>
<name>T1G538_HELRO</name>
<dbReference type="PROSITE" id="PS00107">
    <property type="entry name" value="PROTEIN_KINASE_ATP"/>
    <property type="match status" value="1"/>
</dbReference>
<dbReference type="GeneID" id="20216186"/>
<dbReference type="Gene3D" id="1.10.510.10">
    <property type="entry name" value="Transferase(Phosphotransferase) domain 1"/>
    <property type="match status" value="1"/>
</dbReference>
<dbReference type="FunCoup" id="T1G538">
    <property type="interactions" value="447"/>
</dbReference>
<dbReference type="PROSITE" id="PS00478">
    <property type="entry name" value="LIM_DOMAIN_1"/>
    <property type="match status" value="1"/>
</dbReference>
<evidence type="ECO:0000256" key="2">
    <source>
        <dbReference type="ARBA" id="ARBA00005843"/>
    </source>
</evidence>
<reference evidence="20" key="3">
    <citation type="submission" date="2015-06" db="UniProtKB">
        <authorList>
            <consortium name="EnsemblMetazoa"/>
        </authorList>
    </citation>
    <scope>IDENTIFICATION</scope>
</reference>
<dbReference type="eggNOG" id="KOG1187">
    <property type="taxonomic scope" value="Eukaryota"/>
</dbReference>
<keyword evidence="6" id="KW-0808">Transferase</keyword>
<dbReference type="PANTHER" id="PTHR46485:SF4">
    <property type="entry name" value="LIM DOMAIN KINASE 1"/>
    <property type="match status" value="1"/>
</dbReference>
<keyword evidence="21" id="KW-1185">Reference proteome</keyword>
<dbReference type="GO" id="GO:0004674">
    <property type="term" value="F:protein serine/threonine kinase activity"/>
    <property type="evidence" value="ECO:0000318"/>
    <property type="project" value="GO_Central"/>
</dbReference>
<feature type="region of interest" description="Disordered" evidence="16">
    <location>
        <begin position="122"/>
        <end position="177"/>
    </location>
</feature>
<dbReference type="STRING" id="6412.T1G538"/>
<dbReference type="InterPro" id="IPR017441">
    <property type="entry name" value="Protein_kinase_ATP_BS"/>
</dbReference>
<protein>
    <recommendedName>
        <fullName evidence="3">non-specific serine/threonine protein kinase</fullName>
        <ecNumber evidence="3">2.7.11.1</ecNumber>
    </recommendedName>
</protein>
<feature type="domain" description="LIM zinc-binding" evidence="18">
    <location>
        <begin position="60"/>
        <end position="121"/>
    </location>
</feature>
<dbReference type="RefSeq" id="XP_009021631.1">
    <property type="nucleotide sequence ID" value="XM_009023383.1"/>
</dbReference>
<dbReference type="Pfam" id="PF07714">
    <property type="entry name" value="PK_Tyr_Ser-Thr"/>
    <property type="match status" value="1"/>
</dbReference>
<keyword evidence="10" id="KW-0418">Kinase</keyword>
<evidence type="ECO:0000259" key="17">
    <source>
        <dbReference type="PROSITE" id="PS50011"/>
    </source>
</evidence>
<dbReference type="Gene3D" id="2.10.110.10">
    <property type="entry name" value="Cysteine Rich Protein"/>
    <property type="match status" value="2"/>
</dbReference>
<dbReference type="GO" id="GO:0046872">
    <property type="term" value="F:metal ion binding"/>
    <property type="evidence" value="ECO:0007669"/>
    <property type="project" value="UniProtKB-KW"/>
</dbReference>
<feature type="binding site" evidence="15">
    <location>
        <position position="323"/>
    </location>
    <ligand>
        <name>ATP</name>
        <dbReference type="ChEBI" id="CHEBI:30616"/>
    </ligand>
</feature>
<evidence type="ECO:0000313" key="21">
    <source>
        <dbReference type="Proteomes" id="UP000015101"/>
    </source>
</evidence>
<accession>T1G538</accession>
<dbReference type="InterPro" id="IPR001781">
    <property type="entry name" value="Znf_LIM"/>
</dbReference>
<dbReference type="Proteomes" id="UP000015101">
    <property type="component" value="Unassembled WGS sequence"/>
</dbReference>
<evidence type="ECO:0000256" key="3">
    <source>
        <dbReference type="ARBA" id="ARBA00012513"/>
    </source>
</evidence>
<evidence type="ECO:0000256" key="11">
    <source>
        <dbReference type="ARBA" id="ARBA00022833"/>
    </source>
</evidence>
<dbReference type="GO" id="GO:0005634">
    <property type="term" value="C:nucleus"/>
    <property type="evidence" value="ECO:0000318"/>
    <property type="project" value="GO_Central"/>
</dbReference>
<dbReference type="SMART" id="SM00132">
    <property type="entry name" value="LIM"/>
    <property type="match status" value="2"/>
</dbReference>
<dbReference type="GO" id="GO:0005524">
    <property type="term" value="F:ATP binding"/>
    <property type="evidence" value="ECO:0007669"/>
    <property type="project" value="UniProtKB-UniRule"/>
</dbReference>
<comment type="subcellular location">
    <subcellularLocation>
        <location evidence="1">Cytoplasm</location>
    </subcellularLocation>
</comment>
<dbReference type="OMA" id="MEEDFPW"/>
<evidence type="ECO:0000256" key="12">
    <source>
        <dbReference type="ARBA" id="ARBA00022840"/>
    </source>
</evidence>
<evidence type="ECO:0000256" key="15">
    <source>
        <dbReference type="PROSITE-ProRule" id="PRU10141"/>
    </source>
</evidence>
<dbReference type="InterPro" id="IPR000719">
    <property type="entry name" value="Prot_kinase_dom"/>
</dbReference>
<dbReference type="GO" id="GO:0005737">
    <property type="term" value="C:cytoplasm"/>
    <property type="evidence" value="ECO:0000318"/>
    <property type="project" value="GO_Central"/>
</dbReference>
<keyword evidence="12 15" id="KW-0067">ATP-binding</keyword>
<dbReference type="FunFam" id="3.30.200.20:FF:000038">
    <property type="entry name" value="LIM domain kinase 2"/>
    <property type="match status" value="1"/>
</dbReference>